<evidence type="ECO:0000256" key="7">
    <source>
        <dbReference type="ARBA" id="ARBA00023157"/>
    </source>
</evidence>
<dbReference type="PANTHER" id="PTHR15071">
    <property type="entry name" value="MANNOSE-6-PHOSPHATE RECEPTOR FAMILY MEMBER"/>
    <property type="match status" value="1"/>
</dbReference>
<dbReference type="PANTHER" id="PTHR15071:SF29">
    <property type="entry name" value="CATION-DEPENDENT MANNOSE-6-PHOSPHATE RECEPTOR"/>
    <property type="match status" value="1"/>
</dbReference>
<feature type="domain" description="MRH" evidence="11">
    <location>
        <begin position="16"/>
        <end position="158"/>
    </location>
</feature>
<keyword evidence="7" id="KW-1015">Disulfide bond</keyword>
<evidence type="ECO:0000256" key="2">
    <source>
        <dbReference type="ARBA" id="ARBA00022448"/>
    </source>
</evidence>
<dbReference type="SUPFAM" id="SSF50911">
    <property type="entry name" value="Mannose 6-phosphate receptor domain"/>
    <property type="match status" value="1"/>
</dbReference>
<feature type="signal peptide" evidence="10">
    <location>
        <begin position="1"/>
        <end position="16"/>
    </location>
</feature>
<sequence length="253" mass="28581">MHVIFFLITFCALVNGDCIFRSNDSKVLQDKIKKWKIYNNTLTRNTSTSIYQIGICLAPNNADIHGAVIQRENNNNNNTYVLGKLDETNLVEGANFILLTYHNGTRYSNQCYNNTRSASIFFICGQNTENITVLEEHTTTDEHCNYVFEVQIPEMCPVVPQEKKSMSGGAIFLITILCLASAYLIGGFLFMRIKRGARGVDQIPNFEMWRRLGHLAADGCDFCCRCNPNTSRQGYFLDETGPDTRSDDDILSP</sequence>
<evidence type="ECO:0000313" key="12">
    <source>
        <dbReference type="EMBL" id="CAF0860838.1"/>
    </source>
</evidence>
<dbReference type="GO" id="GO:0005802">
    <property type="term" value="C:trans-Golgi network"/>
    <property type="evidence" value="ECO:0007669"/>
    <property type="project" value="TreeGrafter"/>
</dbReference>
<feature type="chain" id="PRO_5032380241" description="MRH domain-containing protein" evidence="10">
    <location>
        <begin position="17"/>
        <end position="253"/>
    </location>
</feature>
<dbReference type="Gene3D" id="2.70.130.10">
    <property type="entry name" value="Mannose-6-phosphate receptor binding domain"/>
    <property type="match status" value="1"/>
</dbReference>
<keyword evidence="4 10" id="KW-0732">Signal</keyword>
<evidence type="ECO:0000259" key="11">
    <source>
        <dbReference type="PROSITE" id="PS51914"/>
    </source>
</evidence>
<evidence type="ECO:0000256" key="5">
    <source>
        <dbReference type="ARBA" id="ARBA00022989"/>
    </source>
</evidence>
<evidence type="ECO:0000256" key="3">
    <source>
        <dbReference type="ARBA" id="ARBA00022692"/>
    </source>
</evidence>
<gene>
    <name evidence="12" type="ORF">ZHD862_LOCUS5374</name>
</gene>
<evidence type="ECO:0000256" key="6">
    <source>
        <dbReference type="ARBA" id="ARBA00023136"/>
    </source>
</evidence>
<dbReference type="Pfam" id="PF02157">
    <property type="entry name" value="Man-6-P_recep"/>
    <property type="match status" value="1"/>
</dbReference>
<evidence type="ECO:0000256" key="4">
    <source>
        <dbReference type="ARBA" id="ARBA00022729"/>
    </source>
</evidence>
<proteinExistence type="predicted"/>
<dbReference type="InterPro" id="IPR000296">
    <property type="entry name" value="Man-6-P_rcpt_cation_dep"/>
</dbReference>
<accession>A0A813X6C6</accession>
<dbReference type="GO" id="GO:0006622">
    <property type="term" value="P:protein targeting to lysosome"/>
    <property type="evidence" value="ECO:0007669"/>
    <property type="project" value="InterPro"/>
</dbReference>
<keyword evidence="6 9" id="KW-0472">Membrane</keyword>
<protein>
    <recommendedName>
        <fullName evidence="11">MRH domain-containing protein</fullName>
    </recommendedName>
</protein>
<reference evidence="12" key="1">
    <citation type="submission" date="2021-02" db="EMBL/GenBank/DDBJ databases">
        <authorList>
            <person name="Nowell W R."/>
        </authorList>
    </citation>
    <scope>NUCLEOTIDE SEQUENCE</scope>
</reference>
<dbReference type="AlphaFoldDB" id="A0A813X6C6"/>
<dbReference type="PROSITE" id="PS51914">
    <property type="entry name" value="MRH"/>
    <property type="match status" value="1"/>
</dbReference>
<keyword evidence="3 9" id="KW-0812">Transmembrane</keyword>
<keyword evidence="5 9" id="KW-1133">Transmembrane helix</keyword>
<comment type="subcellular location">
    <subcellularLocation>
        <location evidence="1">Endomembrane system</location>
    </subcellularLocation>
</comment>
<comment type="caution">
    <text evidence="12">The sequence shown here is derived from an EMBL/GenBank/DDBJ whole genome shotgun (WGS) entry which is preliminary data.</text>
</comment>
<keyword evidence="8" id="KW-0325">Glycoprotein</keyword>
<dbReference type="GO" id="GO:0005768">
    <property type="term" value="C:endosome"/>
    <property type="evidence" value="ECO:0007669"/>
    <property type="project" value="InterPro"/>
</dbReference>
<dbReference type="EMBL" id="CAJNOT010000141">
    <property type="protein sequence ID" value="CAF0860838.1"/>
    <property type="molecule type" value="Genomic_DNA"/>
</dbReference>
<evidence type="ECO:0000313" key="13">
    <source>
        <dbReference type="Proteomes" id="UP000663864"/>
    </source>
</evidence>
<evidence type="ECO:0000256" key="1">
    <source>
        <dbReference type="ARBA" id="ARBA00004308"/>
    </source>
</evidence>
<dbReference type="Proteomes" id="UP000663864">
    <property type="component" value="Unassembled WGS sequence"/>
</dbReference>
<evidence type="ECO:0000256" key="10">
    <source>
        <dbReference type="SAM" id="SignalP"/>
    </source>
</evidence>
<evidence type="ECO:0000256" key="9">
    <source>
        <dbReference type="SAM" id="Phobius"/>
    </source>
</evidence>
<keyword evidence="2" id="KW-0813">Transport</keyword>
<dbReference type="GO" id="GO:0019904">
    <property type="term" value="F:protein domain specific binding"/>
    <property type="evidence" value="ECO:0007669"/>
    <property type="project" value="InterPro"/>
</dbReference>
<feature type="transmembrane region" description="Helical" evidence="9">
    <location>
        <begin position="170"/>
        <end position="190"/>
    </location>
</feature>
<dbReference type="InterPro" id="IPR009011">
    <property type="entry name" value="Man6P_isomerase_rcpt-bd_dom_sf"/>
</dbReference>
<dbReference type="InterPro" id="IPR044865">
    <property type="entry name" value="MRH_dom"/>
</dbReference>
<evidence type="ECO:0000256" key="8">
    <source>
        <dbReference type="ARBA" id="ARBA00023180"/>
    </source>
</evidence>
<name>A0A813X6C6_9BILA</name>
<organism evidence="12 13">
    <name type="scientific">Rotaria sordida</name>
    <dbReference type="NCBI Taxonomy" id="392033"/>
    <lineage>
        <taxon>Eukaryota</taxon>
        <taxon>Metazoa</taxon>
        <taxon>Spiralia</taxon>
        <taxon>Gnathifera</taxon>
        <taxon>Rotifera</taxon>
        <taxon>Eurotatoria</taxon>
        <taxon>Bdelloidea</taxon>
        <taxon>Philodinida</taxon>
        <taxon>Philodinidae</taxon>
        <taxon>Rotaria</taxon>
    </lineage>
</organism>
<dbReference type="InterPro" id="IPR028927">
    <property type="entry name" value="Man-6-P_rcpt"/>
</dbReference>
<dbReference type="PRINTS" id="PR00715">
    <property type="entry name" value="MAN6PRECEPTR"/>
</dbReference>